<dbReference type="Pfam" id="PF09793">
    <property type="entry name" value="AD"/>
    <property type="match status" value="1"/>
</dbReference>
<dbReference type="EMBL" id="BEYU01000012">
    <property type="protein sequence ID" value="GBG25390.1"/>
    <property type="molecule type" value="Genomic_DNA"/>
</dbReference>
<dbReference type="OrthoDB" id="1057137at2759"/>
<dbReference type="FunCoup" id="A0A2R5G306">
    <property type="interactions" value="86"/>
</dbReference>
<organism evidence="2 3">
    <name type="scientific">Hondaea fermentalgiana</name>
    <dbReference type="NCBI Taxonomy" id="2315210"/>
    <lineage>
        <taxon>Eukaryota</taxon>
        <taxon>Sar</taxon>
        <taxon>Stramenopiles</taxon>
        <taxon>Bigyra</taxon>
        <taxon>Labyrinthulomycetes</taxon>
        <taxon>Thraustochytrida</taxon>
        <taxon>Thraustochytriidae</taxon>
        <taxon>Hondaea</taxon>
    </lineage>
</organism>
<sequence length="136" mass="14935">MPAAAELALGSEVRLLLRGGASARGFKLQGSREVEAIPALTADFVNRRSRQGLERAAKDAQRMGTGVTEEAQLLFNALDKTYNLRWEGPNIVSELGIIIKPPYTADACDGKDAAALNRFKKIVQSINQRIRNKEIR</sequence>
<dbReference type="InterPro" id="IPR047574">
    <property type="entry name" value="AD"/>
</dbReference>
<gene>
    <name evidence="2" type="ORF">FCC1311_016082</name>
</gene>
<dbReference type="PROSITE" id="PS52001">
    <property type="entry name" value="AD"/>
    <property type="match status" value="1"/>
</dbReference>
<dbReference type="PANTHER" id="PTHR13542">
    <property type="entry name" value="LSM12 HOMOLOG"/>
    <property type="match status" value="1"/>
</dbReference>
<dbReference type="Proteomes" id="UP000241890">
    <property type="component" value="Unassembled WGS sequence"/>
</dbReference>
<keyword evidence="3" id="KW-1185">Reference proteome</keyword>
<name>A0A2R5G306_9STRA</name>
<comment type="caution">
    <text evidence="2">The sequence shown here is derived from an EMBL/GenBank/DDBJ whole genome shotgun (WGS) entry which is preliminary data.</text>
</comment>
<dbReference type="InParanoid" id="A0A2R5G306"/>
<proteinExistence type="predicted"/>
<evidence type="ECO:0000259" key="1">
    <source>
        <dbReference type="PROSITE" id="PS52001"/>
    </source>
</evidence>
<evidence type="ECO:0000313" key="3">
    <source>
        <dbReference type="Proteomes" id="UP000241890"/>
    </source>
</evidence>
<dbReference type="SMART" id="SM00995">
    <property type="entry name" value="AD"/>
    <property type="match status" value="1"/>
</dbReference>
<reference evidence="2 3" key="1">
    <citation type="submission" date="2017-12" db="EMBL/GenBank/DDBJ databases">
        <title>Sequencing, de novo assembly and annotation of complete genome of a new Thraustochytrid species, strain FCC1311.</title>
        <authorList>
            <person name="Sedici K."/>
            <person name="Godart F."/>
            <person name="Aiese Cigliano R."/>
            <person name="Sanseverino W."/>
            <person name="Barakat M."/>
            <person name="Ortet P."/>
            <person name="Marechal E."/>
            <person name="Cagnac O."/>
            <person name="Amato A."/>
        </authorList>
    </citation>
    <scope>NUCLEOTIDE SEQUENCE [LARGE SCALE GENOMIC DNA]</scope>
</reference>
<accession>A0A2R5G306</accession>
<protein>
    <submittedName>
        <fullName evidence="2">Protein LSM12-like</fullName>
    </submittedName>
</protein>
<dbReference type="AlphaFoldDB" id="A0A2R5G306"/>
<feature type="domain" description="AD" evidence="1">
    <location>
        <begin position="38"/>
        <end position="131"/>
    </location>
</feature>
<dbReference type="InterPro" id="IPR039683">
    <property type="entry name" value="Lsm12-like"/>
</dbReference>
<dbReference type="InterPro" id="IPR019181">
    <property type="entry name" value="LSM12_ABD"/>
</dbReference>
<evidence type="ECO:0000313" key="2">
    <source>
        <dbReference type="EMBL" id="GBG25390.1"/>
    </source>
</evidence>